<dbReference type="InterPro" id="IPR001387">
    <property type="entry name" value="Cro/C1-type_HTH"/>
</dbReference>
<evidence type="ECO:0000313" key="3">
    <source>
        <dbReference type="Proteomes" id="UP000070080"/>
    </source>
</evidence>
<sequence length="236" mass="27523">MQDISPIIGENIRFYRKRLQLTQEGLGKLINKGKATVAKYESGQIILDVQTLYEVAKALCVNMDQLLYVQEETKPLLVTKSIPNFFKDVSKLYIYFYDGRNKSLNESVMLISPLPREDGIFEAKLFFNVESIDRYQLCEYTYVGKLVHYDVISIFTLQNKTMDMEELKIVIPASYNDEMEKFAHFSGVSSRPLMPVTFKILVTKQQKKHNAELIKQLKLSKYDMKMLKFYNMFTVT</sequence>
<dbReference type="PATRIC" id="fig|1497955.3.peg.1087"/>
<dbReference type="PROSITE" id="PS50943">
    <property type="entry name" value="HTH_CROC1"/>
    <property type="match status" value="1"/>
</dbReference>
<protein>
    <submittedName>
        <fullName evidence="2">DNA-binding helix-turn-helix protein</fullName>
    </submittedName>
</protein>
<dbReference type="SMART" id="SM00530">
    <property type="entry name" value="HTH_XRE"/>
    <property type="match status" value="1"/>
</dbReference>
<gene>
    <name evidence="2" type="ORF">HMPREF1872_01117</name>
</gene>
<dbReference type="InterPro" id="IPR010982">
    <property type="entry name" value="Lambda_DNA-bd_dom_sf"/>
</dbReference>
<dbReference type="RefSeq" id="WP_066714610.1">
    <property type="nucleotide sequence ID" value="NZ_JARFNM010000001.1"/>
</dbReference>
<dbReference type="Pfam" id="PF01381">
    <property type="entry name" value="HTH_3"/>
    <property type="match status" value="1"/>
</dbReference>
<dbReference type="AlphaFoldDB" id="A0A133Y967"/>
<comment type="caution">
    <text evidence="2">The sequence shown here is derived from an EMBL/GenBank/DDBJ whole genome shotgun (WGS) entry which is preliminary data.</text>
</comment>
<keyword evidence="3" id="KW-1185">Reference proteome</keyword>
<feature type="domain" description="HTH cro/C1-type" evidence="1">
    <location>
        <begin position="12"/>
        <end position="66"/>
    </location>
</feature>
<dbReference type="Proteomes" id="UP000070080">
    <property type="component" value="Unassembled WGS sequence"/>
</dbReference>
<name>A0A133Y967_9FIRM</name>
<dbReference type="CDD" id="cd00093">
    <property type="entry name" value="HTH_XRE"/>
    <property type="match status" value="1"/>
</dbReference>
<proteinExistence type="predicted"/>
<dbReference type="SUPFAM" id="SSF47413">
    <property type="entry name" value="lambda repressor-like DNA-binding domains"/>
    <property type="match status" value="1"/>
</dbReference>
<organism evidence="2 3">
    <name type="scientific">Amygdalobacter nucleatus</name>
    <dbReference type="NCBI Taxonomy" id="3029274"/>
    <lineage>
        <taxon>Bacteria</taxon>
        <taxon>Bacillati</taxon>
        <taxon>Bacillota</taxon>
        <taxon>Clostridia</taxon>
        <taxon>Eubacteriales</taxon>
        <taxon>Oscillospiraceae</taxon>
        <taxon>Amygdalobacter</taxon>
    </lineage>
</organism>
<dbReference type="STRING" id="1497955.HMPREF1872_01117"/>
<keyword evidence="2" id="KW-0238">DNA-binding</keyword>
<evidence type="ECO:0000313" key="2">
    <source>
        <dbReference type="EMBL" id="KXB39720.1"/>
    </source>
</evidence>
<accession>A0A133Y967</accession>
<reference evidence="3" key="1">
    <citation type="submission" date="2016-01" db="EMBL/GenBank/DDBJ databases">
        <authorList>
            <person name="Mitreva M."/>
            <person name="Pepin K.H."/>
            <person name="Mihindukulasuriya K.A."/>
            <person name="Fulton R."/>
            <person name="Fronick C."/>
            <person name="O'Laughlin M."/>
            <person name="Miner T."/>
            <person name="Herter B."/>
            <person name="Rosa B.A."/>
            <person name="Cordes M."/>
            <person name="Tomlinson C."/>
            <person name="Wollam A."/>
            <person name="Palsikar V.B."/>
            <person name="Mardis E.R."/>
            <person name="Wilson R.K."/>
        </authorList>
    </citation>
    <scope>NUCLEOTIDE SEQUENCE [LARGE SCALE GENOMIC DNA]</scope>
    <source>
        <strain evidence="3">KA00274</strain>
    </source>
</reference>
<dbReference type="EMBL" id="LSCV01000038">
    <property type="protein sequence ID" value="KXB39720.1"/>
    <property type="molecule type" value="Genomic_DNA"/>
</dbReference>
<dbReference type="Gene3D" id="1.10.260.40">
    <property type="entry name" value="lambda repressor-like DNA-binding domains"/>
    <property type="match status" value="1"/>
</dbReference>
<evidence type="ECO:0000259" key="1">
    <source>
        <dbReference type="PROSITE" id="PS50943"/>
    </source>
</evidence>
<dbReference type="GO" id="GO:0003677">
    <property type="term" value="F:DNA binding"/>
    <property type="evidence" value="ECO:0007669"/>
    <property type="project" value="UniProtKB-KW"/>
</dbReference>
<dbReference type="OrthoDB" id="1623336at2"/>